<accession>A0A4R4ENT6</accession>
<evidence type="ECO:0000313" key="3">
    <source>
        <dbReference type="EMBL" id="TCZ80028.1"/>
    </source>
</evidence>
<dbReference type="NCBIfam" id="TIGR00177">
    <property type="entry name" value="molyb_syn"/>
    <property type="match status" value="1"/>
</dbReference>
<dbReference type="InterPro" id="IPR008136">
    <property type="entry name" value="CinA_C"/>
</dbReference>
<comment type="similarity">
    <text evidence="1">Belongs to the CinA family.</text>
</comment>
<feature type="domain" description="MoaB/Mog" evidence="2">
    <location>
        <begin position="4"/>
        <end position="170"/>
    </location>
</feature>
<dbReference type="NCBIfam" id="NF001813">
    <property type="entry name" value="PRK00549.1"/>
    <property type="match status" value="1"/>
</dbReference>
<dbReference type="InterPro" id="IPR041424">
    <property type="entry name" value="CinA_KH"/>
</dbReference>
<dbReference type="Gene3D" id="3.40.980.10">
    <property type="entry name" value="MoaB/Mog-like domain"/>
    <property type="match status" value="1"/>
</dbReference>
<gene>
    <name evidence="1" type="primary">cinA</name>
    <name evidence="3" type="ORF">E0485_03990</name>
</gene>
<dbReference type="OrthoDB" id="9801454at2"/>
<dbReference type="InterPro" id="IPR008135">
    <property type="entry name" value="Competence-induced_CinA"/>
</dbReference>
<dbReference type="InterPro" id="IPR001453">
    <property type="entry name" value="MoaB/Mog_dom"/>
</dbReference>
<dbReference type="PANTHER" id="PTHR13939:SF0">
    <property type="entry name" value="NMN AMIDOHYDROLASE-LIKE PROTEIN YFAY"/>
    <property type="match status" value="1"/>
</dbReference>
<dbReference type="RefSeq" id="WP_132416675.1">
    <property type="nucleotide sequence ID" value="NZ_SKFG01000002.1"/>
</dbReference>
<sequence length="416" mass="44895">MKAEIIAVGTELLLGQIVNTNAQFLSQELALMGIGVYFQTVVGDNENRLREALRLASSRADLIVCTGGIGPTQDDLTKDVLASFLNHQLVMHEPSLTKITSFYEARGTHMVESNKRQALMIEGSEPLMNETGMAVGNGLSANNNHYIVLPGPPSEMRPMFTNYAKPWLRGVMQEETPLRSKMLMFGGIGESMLEERLIDLIGAQSDPTIAPYAKEGEVAIRLTTRAATEEEANLKFSSVEAEIRSRIGDHLYADKEMSLEAAIQELLIARGETYAVAESCSGGRLSDLITALPCSSAVFKGGIVCYTNDVKHRLLGVPMEVLEGADAPGAVSAETAELLARGALQATGANYAVSITGVAGPASSEGKPVGLVYIGYADVHGRTHVQKRQTYGNRESIKLRSSKSALYLLWSMLKQS</sequence>
<protein>
    <recommendedName>
        <fullName evidence="1">Putative competence-damage inducible protein</fullName>
    </recommendedName>
</protein>
<dbReference type="SMART" id="SM00852">
    <property type="entry name" value="MoCF_biosynth"/>
    <property type="match status" value="1"/>
</dbReference>
<dbReference type="SUPFAM" id="SSF142433">
    <property type="entry name" value="CinA-like"/>
    <property type="match status" value="1"/>
</dbReference>
<dbReference type="AlphaFoldDB" id="A0A4R4ENT6"/>
<dbReference type="EMBL" id="SKFG01000002">
    <property type="protein sequence ID" value="TCZ80028.1"/>
    <property type="molecule type" value="Genomic_DNA"/>
</dbReference>
<dbReference type="Gene3D" id="3.30.70.2860">
    <property type="match status" value="1"/>
</dbReference>
<evidence type="ECO:0000256" key="1">
    <source>
        <dbReference type="HAMAP-Rule" id="MF_00226"/>
    </source>
</evidence>
<name>A0A4R4ENT6_9BACL</name>
<dbReference type="Gene3D" id="3.90.950.20">
    <property type="entry name" value="CinA-like"/>
    <property type="match status" value="1"/>
</dbReference>
<dbReference type="InterPro" id="IPR036653">
    <property type="entry name" value="CinA-like_C"/>
</dbReference>
<proteinExistence type="inferred from homology"/>
<dbReference type="PIRSF" id="PIRSF006728">
    <property type="entry name" value="CinA"/>
    <property type="match status" value="1"/>
</dbReference>
<evidence type="ECO:0000313" key="4">
    <source>
        <dbReference type="Proteomes" id="UP000295418"/>
    </source>
</evidence>
<dbReference type="SUPFAM" id="SSF53218">
    <property type="entry name" value="Molybdenum cofactor biosynthesis proteins"/>
    <property type="match status" value="1"/>
</dbReference>
<keyword evidence="4" id="KW-1185">Reference proteome</keyword>
<dbReference type="InterPro" id="IPR036425">
    <property type="entry name" value="MoaB/Mog-like_dom_sf"/>
</dbReference>
<dbReference type="Proteomes" id="UP000295418">
    <property type="component" value="Unassembled WGS sequence"/>
</dbReference>
<dbReference type="Pfam" id="PF00994">
    <property type="entry name" value="MoCF_biosynth"/>
    <property type="match status" value="1"/>
</dbReference>
<evidence type="ECO:0000259" key="2">
    <source>
        <dbReference type="SMART" id="SM00852"/>
    </source>
</evidence>
<organism evidence="3 4">
    <name type="scientific">Paenibacillus albiflavus</name>
    <dbReference type="NCBI Taxonomy" id="2545760"/>
    <lineage>
        <taxon>Bacteria</taxon>
        <taxon>Bacillati</taxon>
        <taxon>Bacillota</taxon>
        <taxon>Bacilli</taxon>
        <taxon>Bacillales</taxon>
        <taxon>Paenibacillaceae</taxon>
        <taxon>Paenibacillus</taxon>
    </lineage>
</organism>
<reference evidence="3 4" key="1">
    <citation type="submission" date="2019-03" db="EMBL/GenBank/DDBJ databases">
        <authorList>
            <person name="Kim M.K.M."/>
        </authorList>
    </citation>
    <scope>NUCLEOTIDE SEQUENCE [LARGE SCALE GENOMIC DNA]</scope>
    <source>
        <strain evidence="3 4">18JY21-1</strain>
    </source>
</reference>
<dbReference type="Pfam" id="PF18146">
    <property type="entry name" value="CinA_KH"/>
    <property type="match status" value="1"/>
</dbReference>
<dbReference type="CDD" id="cd00885">
    <property type="entry name" value="cinA"/>
    <property type="match status" value="1"/>
</dbReference>
<dbReference type="NCBIfam" id="TIGR00199">
    <property type="entry name" value="PncC_domain"/>
    <property type="match status" value="1"/>
</dbReference>
<dbReference type="PANTHER" id="PTHR13939">
    <property type="entry name" value="NICOTINAMIDE-NUCLEOTIDE AMIDOHYDROLASE PNCC"/>
    <property type="match status" value="1"/>
</dbReference>
<dbReference type="Pfam" id="PF02464">
    <property type="entry name" value="CinA"/>
    <property type="match status" value="1"/>
</dbReference>
<comment type="caution">
    <text evidence="3">The sequence shown here is derived from an EMBL/GenBank/DDBJ whole genome shotgun (WGS) entry which is preliminary data.</text>
</comment>
<dbReference type="NCBIfam" id="TIGR00200">
    <property type="entry name" value="cinA_nterm"/>
    <property type="match status" value="1"/>
</dbReference>
<dbReference type="InterPro" id="IPR050101">
    <property type="entry name" value="CinA"/>
</dbReference>
<dbReference type="HAMAP" id="MF_00226_B">
    <property type="entry name" value="CinA_B"/>
    <property type="match status" value="1"/>
</dbReference>